<feature type="transmembrane region" description="Helical" evidence="1">
    <location>
        <begin position="1145"/>
        <end position="1162"/>
    </location>
</feature>
<keyword evidence="1" id="KW-1133">Transmembrane helix</keyword>
<evidence type="ECO:0000313" key="2">
    <source>
        <dbReference type="EMBL" id="GAA5495367.1"/>
    </source>
</evidence>
<evidence type="ECO:0000313" key="3">
    <source>
        <dbReference type="Proteomes" id="UP001424741"/>
    </source>
</evidence>
<comment type="caution">
    <text evidence="2">The sequence shown here is derived from an EMBL/GenBank/DDBJ whole genome shotgun (WGS) entry which is preliminary data.</text>
</comment>
<proteinExistence type="predicted"/>
<keyword evidence="3" id="KW-1185">Reference proteome</keyword>
<evidence type="ECO:0000256" key="1">
    <source>
        <dbReference type="SAM" id="Phobius"/>
    </source>
</evidence>
<dbReference type="EMBL" id="BAABRL010000004">
    <property type="protein sequence ID" value="GAA5495367.1"/>
    <property type="molecule type" value="Genomic_DNA"/>
</dbReference>
<sequence>MKRFLCVDRKSSGLATLVASAAIGLIPLAAIGQNQINTSTSTEGSGKVVFTAEGLPPKAPLFFTAKALNEVKIQPSSVTQSISLDFNIVQGEADKLSLEVTGDTRNLSVQGPNLKHWSVRHDVSTNKAYLDLIPNDPKAKAISAKILRNATELDKELQVTALSPGQATGFRQETKISWAPGLQVNLQQANGCQPLKVNTSNPYELSLLSTTNNSIVLGTSASGATIGKINLQQLKLNATLSENKESATITLSGTASVRSLEGGEITLLTGPLALKEFPHGAGYSLDILRGKGLNSSYTLKFSEAGEYPINMVFAASLYEPQGWQGLTFSIPHSAIVPLTLSGIPDGYSFKQDALVVPQQDASGNWTGFLPATGICQVFWKDQKADAQGELFFTTKALVDVQVGAGMLKELTRIETKIMQGKMRTMRLTLDGPGDILAVHGDQVGNWKVSGEGDQRQLEITFTGERNVINPITIQTQYPLGQFPAKVKPLRITPDNALRHSGHVRLSNHGAVRLGVSNQQGMMQLAPEQFPGANLPSKPRQIFVYRFPSAQRDWEVVADQILPEVGVNQVLVYKLSEADREVLADIELDIREAPLREWEMRIPADYAVASVTGAEVAQMIVGSTVTNGERSLKINFSKEVIGRQLIHVHLSLNKSTKAGDWKLVKINYPQAKSVRGNLGVEAALGWRLVPKDIKKLVETPLAFFPKRSAALQQAFRLRDADWEATMSVEALPQSIQADVFHLYSLRESMVYGSVLINYFVVGSPMNEWKILVPGLSEKNGLGNVIVEGQNVRSWRQNGDQLIVTLNQPTLGGSTLLVSFEQPMDAKGGTLELGKVRPMDALNEGGFIQVVSPTQVKPSILVSNGLLKLGASELPAEYRLMSSAPSLAAWQYASRDFELSMNVEWYQPSSTLGQVVDFATLDTVVSRDGQVVTEASFFIKTRGRKALELTLPENSTLWEVRADGESLNARKDGSHILLPLPPKNDPNAPVKVTLRYGSTSENASRPTAGTPSLAAPITISEWKITSDSDHLLEVTDGNAKPSEPNLTETGFEWQMKYPFQILGILLLIIASVWTLRRAKNGGWIPALGVLWIILAFIFSVNLATKASSERRVNKQSFEVVTPVVSPEQPLVITMSNKTVNEAMISKGWIAVGVLAAIALVGGVARRELRHPLVQSGAAALILLSILGQHGGAIAFYGVLAATCCLLFILLIQQWLQGSMMRRAKKAVTTAATAVLTMTLWFGSGDVSSASEIADSISQNWSIKAERLEASMEVKWTAKAGESIVLLSNPAVLKNIQAEGAQVSKGNNNGQLTWYLIAQRDGLITASVSYEMPMQNLTDHLWTVPTGPSAAHRLSVTVDQPNWEVSSANAISQEQKTTLAAGLSGADMVLTPVTAAALSLRPSSRDPEKEPTRFFVESSDIYLPSPGVVDGYHELSIRPISGQISTLTIDTPADIMVGEVMGHNVESWRFNPDSKTLTINLAKPASREFQLTVTSQRGLDELPQDLSLAPLSVREADTVVGILGLAFSDDAQPDNIQTEGLATANIGDFKASLLQQAQAVHSGFTLHKVYRYNKENAKLSLKIEPVEAELRVTTNQVLSLGEERIVFSITANVNILRAGIFELQFPIPQDLEIESISSPALRDWTEIERNKQRIAVLQLNGRTIGAQQFSITMAGRSPAANGSTAEWQVPHFSILNTVRQTGDLRISPNPGIRIRTINRQHISQLDARTAGSNRKGDLAFKLLQSDWKLSIGIEKLDPWVKATALQEVTLREGQTRTRLSLNYTIENAAVKTLRVQLPGLSEEEARTVRGSGSTVKEIVKLDGDIWEIRLRRGIIGNVPVEIEFQRAVEQRGSAESITPIKLADARQVTQFVTVRASGRLDMTPAETAGWRTLDWANIPAQLRNPAEGNVPGLCYQVTVPDMAMKIAVKRHDIADTLKLRIVNGTLTSVFSDHGAALTMVELKVRVVEKHTMRAMLPEKAELFSVIVNGESVDVVRQGDEHLFYVTPGAEDDRHADVRIVYRDLGEADTQKNIALDGPRFNAPIEKIDWFVRLPKGYQLASRDQSFDLIDAHGVESSYSESQYQETMQSKRQAVVEKAQDQMVQANDWISKGEYKKAEQVLNQVSSNRAVDAASNEDARVQLRKLRNEQALMGLNTRRQKIYLDNAAVGNTANMNAALEEAAKINPVFNGDTNYNPSDIDKLLSGNTQEERQAMLSIANRMVSQQLAAQPAPQAIEITMPESGQLLHFHRGVQLNADSPMTLELSVAPEHGSSWWMPLYLIILLGAAIWAILLLRK</sequence>
<feature type="transmembrane region" description="Helical" evidence="1">
    <location>
        <begin position="1191"/>
        <end position="1209"/>
    </location>
</feature>
<accession>A0ABP9V409</accession>
<feature type="transmembrane region" description="Helical" evidence="1">
    <location>
        <begin position="1080"/>
        <end position="1101"/>
    </location>
</feature>
<feature type="transmembrane region" description="Helical" evidence="1">
    <location>
        <begin position="2271"/>
        <end position="2291"/>
    </location>
</feature>
<keyword evidence="1" id="KW-0812">Transmembrane</keyword>
<feature type="transmembrane region" description="Helical" evidence="1">
    <location>
        <begin position="1055"/>
        <end position="1073"/>
    </location>
</feature>
<name>A0ABP9V409_9BACT</name>
<dbReference type="RefSeq" id="WP_346188172.1">
    <property type="nucleotide sequence ID" value="NZ_BAABRL010000004.1"/>
</dbReference>
<organism evidence="2 3">
    <name type="scientific">Rubritalea halochordaticola</name>
    <dbReference type="NCBI Taxonomy" id="714537"/>
    <lineage>
        <taxon>Bacteria</taxon>
        <taxon>Pseudomonadati</taxon>
        <taxon>Verrucomicrobiota</taxon>
        <taxon>Verrucomicrobiia</taxon>
        <taxon>Verrucomicrobiales</taxon>
        <taxon>Rubritaleaceae</taxon>
        <taxon>Rubritalea</taxon>
    </lineage>
</organism>
<dbReference type="Proteomes" id="UP001424741">
    <property type="component" value="Unassembled WGS sequence"/>
</dbReference>
<reference evidence="2 3" key="1">
    <citation type="submission" date="2024-02" db="EMBL/GenBank/DDBJ databases">
        <title>Rubritalea halochordaticola NBRC 107102.</title>
        <authorList>
            <person name="Ichikawa N."/>
            <person name="Katano-Makiyama Y."/>
            <person name="Hidaka K."/>
        </authorList>
    </citation>
    <scope>NUCLEOTIDE SEQUENCE [LARGE SCALE GENOMIC DNA]</scope>
    <source>
        <strain evidence="2 3">NBRC 107102</strain>
    </source>
</reference>
<keyword evidence="1" id="KW-0472">Membrane</keyword>
<gene>
    <name evidence="2" type="ORF">Rhal01_01542</name>
</gene>
<protein>
    <submittedName>
        <fullName evidence="2">Uncharacterized protein</fullName>
    </submittedName>
</protein>